<sequence>MQMNYRKKTYRSAAAITVAAMILGGCAAREEYTGGHVTEEAPQISAEQAKLNMIQTSAYNNVNGLNLEQDSYISILGRSGEGAYWDQIREGMDQAVEDLNTLLGYEGGDKIRATYNAPDREDNVDDQVSILDEELDRYPLAVGIAIADVSACEVQFDLAAENGIPVVAFDSGSDYQGLMATVQTDNDGSAREAADHMAEQMGETGQVLILVDNSKAKAQTTRESAFRDQMATGHTGITVAGTCYLDQMEEAAEAAEEAADTEETAAADGETEELDPVQEILSQYPDVTGIFAVSSNAVSFGLELTEAMADASEETGAEAENQLVFVGYDAEEEEIEALSEGTISGLIVQNPYGMGYATVVAAARAALGQGNEAVVNTGYQWVTAENLETEEIQRILY</sequence>
<feature type="signal peptide" evidence="5">
    <location>
        <begin position="1"/>
        <end position="27"/>
    </location>
</feature>
<keyword evidence="8" id="KW-1185">Reference proteome</keyword>
<evidence type="ECO:0000259" key="6">
    <source>
        <dbReference type="Pfam" id="PF13407"/>
    </source>
</evidence>
<reference evidence="7" key="1">
    <citation type="submission" date="2020-08" db="EMBL/GenBank/DDBJ databases">
        <authorList>
            <person name="Cejkova D."/>
            <person name="Kubasova T."/>
            <person name="Jahodarova E."/>
            <person name="Rychlik I."/>
        </authorList>
    </citation>
    <scope>NUCLEOTIDE SEQUENCE</scope>
    <source>
        <strain evidence="7">An420c</strain>
    </source>
</reference>
<evidence type="ECO:0000256" key="2">
    <source>
        <dbReference type="ARBA" id="ARBA00007639"/>
    </source>
</evidence>
<dbReference type="SUPFAM" id="SSF53822">
    <property type="entry name" value="Periplasmic binding protein-like I"/>
    <property type="match status" value="1"/>
</dbReference>
<protein>
    <submittedName>
        <fullName evidence="7">Substrate-binding domain-containing protein</fullName>
    </submittedName>
</protein>
<dbReference type="GO" id="GO:0030313">
    <property type="term" value="C:cell envelope"/>
    <property type="evidence" value="ECO:0007669"/>
    <property type="project" value="UniProtKB-SubCell"/>
</dbReference>
<feature type="region of interest" description="Disordered" evidence="4">
    <location>
        <begin position="252"/>
        <end position="272"/>
    </location>
</feature>
<dbReference type="Proteomes" id="UP000713880">
    <property type="component" value="Unassembled WGS sequence"/>
</dbReference>
<comment type="similarity">
    <text evidence="2">Belongs to the bacterial solute-binding protein 2 family.</text>
</comment>
<evidence type="ECO:0000313" key="8">
    <source>
        <dbReference type="Proteomes" id="UP000713880"/>
    </source>
</evidence>
<evidence type="ECO:0000256" key="4">
    <source>
        <dbReference type="SAM" id="MobiDB-lite"/>
    </source>
</evidence>
<dbReference type="Gene3D" id="3.40.50.2300">
    <property type="match status" value="2"/>
</dbReference>
<keyword evidence="3 5" id="KW-0732">Signal</keyword>
<evidence type="ECO:0000256" key="5">
    <source>
        <dbReference type="SAM" id="SignalP"/>
    </source>
</evidence>
<dbReference type="EMBL" id="JACJLV010000018">
    <property type="protein sequence ID" value="MBM6826842.1"/>
    <property type="molecule type" value="Genomic_DNA"/>
</dbReference>
<reference evidence="7" key="2">
    <citation type="journal article" date="2021" name="Sci. Rep.">
        <title>The distribution of antibiotic resistance genes in chicken gut microbiota commensals.</title>
        <authorList>
            <person name="Juricova H."/>
            <person name="Matiasovicova J."/>
            <person name="Kubasova T."/>
            <person name="Cejkova D."/>
            <person name="Rychlik I."/>
        </authorList>
    </citation>
    <scope>NUCLEOTIDE SEQUENCE</scope>
    <source>
        <strain evidence="7">An420c</strain>
    </source>
</reference>
<dbReference type="InterPro" id="IPR025997">
    <property type="entry name" value="SBP_2_dom"/>
</dbReference>
<proteinExistence type="inferred from homology"/>
<feature type="chain" id="PRO_5039454724" evidence="5">
    <location>
        <begin position="28"/>
        <end position="397"/>
    </location>
</feature>
<feature type="domain" description="Periplasmic binding protein" evidence="6">
    <location>
        <begin position="79"/>
        <end position="369"/>
    </location>
</feature>
<dbReference type="AlphaFoldDB" id="A0A939BCI8"/>
<gene>
    <name evidence="7" type="ORF">H6A13_06975</name>
</gene>
<organism evidence="7 8">
    <name type="scientific">Mordavella massiliensis</name>
    <dbReference type="NCBI Taxonomy" id="1871024"/>
    <lineage>
        <taxon>Bacteria</taxon>
        <taxon>Bacillati</taxon>
        <taxon>Bacillota</taxon>
        <taxon>Clostridia</taxon>
        <taxon>Eubacteriales</taxon>
        <taxon>Clostridiaceae</taxon>
        <taxon>Mordavella</taxon>
    </lineage>
</organism>
<comment type="subcellular location">
    <subcellularLocation>
        <location evidence="1">Cell envelope</location>
    </subcellularLocation>
</comment>
<name>A0A939BCI8_9CLOT</name>
<dbReference type="PROSITE" id="PS51257">
    <property type="entry name" value="PROKAR_LIPOPROTEIN"/>
    <property type="match status" value="1"/>
</dbReference>
<dbReference type="PANTHER" id="PTHR46847">
    <property type="entry name" value="D-ALLOSE-BINDING PERIPLASMIC PROTEIN-RELATED"/>
    <property type="match status" value="1"/>
</dbReference>
<dbReference type="InterPro" id="IPR028082">
    <property type="entry name" value="Peripla_BP_I"/>
</dbReference>
<accession>A0A939BCI8</accession>
<evidence type="ECO:0000313" key="7">
    <source>
        <dbReference type="EMBL" id="MBM6826842.1"/>
    </source>
</evidence>
<dbReference type="Pfam" id="PF13407">
    <property type="entry name" value="Peripla_BP_4"/>
    <property type="match status" value="1"/>
</dbReference>
<evidence type="ECO:0000256" key="3">
    <source>
        <dbReference type="ARBA" id="ARBA00022729"/>
    </source>
</evidence>
<comment type="caution">
    <text evidence="7">The sequence shown here is derived from an EMBL/GenBank/DDBJ whole genome shotgun (WGS) entry which is preliminary data.</text>
</comment>
<dbReference type="GO" id="GO:0030246">
    <property type="term" value="F:carbohydrate binding"/>
    <property type="evidence" value="ECO:0007669"/>
    <property type="project" value="UniProtKB-ARBA"/>
</dbReference>
<dbReference type="PANTHER" id="PTHR46847:SF1">
    <property type="entry name" value="D-ALLOSE-BINDING PERIPLASMIC PROTEIN-RELATED"/>
    <property type="match status" value="1"/>
</dbReference>
<evidence type="ECO:0000256" key="1">
    <source>
        <dbReference type="ARBA" id="ARBA00004196"/>
    </source>
</evidence>